<gene>
    <name evidence="13" type="ORF">JF543_10115</name>
</gene>
<sequence length="419" mass="44120">MFVRIRRPTYRQAAILLISVACVALFAVLVPLQSVVYGTPVALSFLLGAGMCGAPLLMLTRPRLATVMMVVAQLSLGLLVSPTLVQHAPWPWSVPAMLALLCAVAVATAQHGARMGFLPLIVGAATSLMVVILSPDMVAQVASAASANLIVGVCTAVGVYLLTLLITARLRVGAELDRERAVSASEHERRLRVEERTRIARELHDIVAHSMSVIQVQAATARYRVDDLPEAAAQEFDGIAATARTSLTEMRRLLGVLRTEEGAPELSPQQGIADIPELIDSIRGSGASVSFEQRVGSHETPAGVGLAAFRIAQEALSNALRHAPGAPIAISLEVNDRDLRLRVRNAPPGAHRGPNRASDSPTASATQPHPTAGSGHGLRGMRERAAVLGGTVQASATADGGWLVDARLPLTTPDSVELS</sequence>
<dbReference type="GO" id="GO:0046983">
    <property type="term" value="F:protein dimerization activity"/>
    <property type="evidence" value="ECO:0007669"/>
    <property type="project" value="InterPro"/>
</dbReference>
<dbReference type="InterPro" id="IPR036890">
    <property type="entry name" value="HATPase_C_sf"/>
</dbReference>
<protein>
    <recommendedName>
        <fullName evidence="2">histidine kinase</fullName>
        <ecNumber evidence="2">2.7.13.3</ecNumber>
    </recommendedName>
</protein>
<evidence type="ECO:0000256" key="9">
    <source>
        <dbReference type="SAM" id="MobiDB-lite"/>
    </source>
</evidence>
<proteinExistence type="predicted"/>
<dbReference type="Pfam" id="PF02518">
    <property type="entry name" value="HATPase_c"/>
    <property type="match status" value="1"/>
</dbReference>
<feature type="transmembrane region" description="Helical" evidence="10">
    <location>
        <begin position="64"/>
        <end position="84"/>
    </location>
</feature>
<feature type="compositionally biased region" description="Polar residues" evidence="9">
    <location>
        <begin position="357"/>
        <end position="369"/>
    </location>
</feature>
<dbReference type="SUPFAM" id="SSF55874">
    <property type="entry name" value="ATPase domain of HSP90 chaperone/DNA topoisomerase II/histidine kinase"/>
    <property type="match status" value="1"/>
</dbReference>
<keyword evidence="5" id="KW-0547">Nucleotide-binding</keyword>
<dbReference type="Pfam" id="PF07730">
    <property type="entry name" value="HisKA_3"/>
    <property type="match status" value="1"/>
</dbReference>
<evidence type="ECO:0000256" key="8">
    <source>
        <dbReference type="ARBA" id="ARBA00023012"/>
    </source>
</evidence>
<accession>A0A939DWQ1</accession>
<dbReference type="RefSeq" id="WP_206823958.1">
    <property type="nucleotide sequence ID" value="NZ_JAEMWU010000001.1"/>
</dbReference>
<feature type="transmembrane region" description="Helical" evidence="10">
    <location>
        <begin position="12"/>
        <end position="30"/>
    </location>
</feature>
<dbReference type="EMBL" id="JAEMWU010000001">
    <property type="protein sequence ID" value="MBN8206310.1"/>
    <property type="molecule type" value="Genomic_DNA"/>
</dbReference>
<evidence type="ECO:0000256" key="7">
    <source>
        <dbReference type="ARBA" id="ARBA00022840"/>
    </source>
</evidence>
<dbReference type="PANTHER" id="PTHR24421:SF10">
    <property type="entry name" value="NITRATE_NITRITE SENSOR PROTEIN NARQ"/>
    <property type="match status" value="1"/>
</dbReference>
<evidence type="ECO:0000259" key="11">
    <source>
        <dbReference type="Pfam" id="PF02518"/>
    </source>
</evidence>
<keyword evidence="6 13" id="KW-0418">Kinase</keyword>
<evidence type="ECO:0000259" key="12">
    <source>
        <dbReference type="Pfam" id="PF07730"/>
    </source>
</evidence>
<keyword evidence="10" id="KW-0812">Transmembrane</keyword>
<dbReference type="PROSITE" id="PS51257">
    <property type="entry name" value="PROKAR_LIPOPROTEIN"/>
    <property type="match status" value="1"/>
</dbReference>
<dbReference type="InterPro" id="IPR003594">
    <property type="entry name" value="HATPase_dom"/>
</dbReference>
<keyword evidence="3" id="KW-0597">Phosphoprotein</keyword>
<evidence type="ECO:0000313" key="13">
    <source>
        <dbReference type="EMBL" id="MBN8206310.1"/>
    </source>
</evidence>
<dbReference type="EC" id="2.7.13.3" evidence="2"/>
<comment type="catalytic activity">
    <reaction evidence="1">
        <text>ATP + protein L-histidine = ADP + protein N-phospho-L-histidine.</text>
        <dbReference type="EC" id="2.7.13.3"/>
    </reaction>
</comment>
<evidence type="ECO:0000313" key="14">
    <source>
        <dbReference type="Proteomes" id="UP000664385"/>
    </source>
</evidence>
<evidence type="ECO:0000256" key="2">
    <source>
        <dbReference type="ARBA" id="ARBA00012438"/>
    </source>
</evidence>
<dbReference type="Gene3D" id="3.30.565.10">
    <property type="entry name" value="Histidine kinase-like ATPase, C-terminal domain"/>
    <property type="match status" value="1"/>
</dbReference>
<name>A0A939DWQ1_9MICO</name>
<keyword evidence="10" id="KW-1133">Transmembrane helix</keyword>
<feature type="domain" description="Histidine kinase/HSP90-like ATPase" evidence="11">
    <location>
        <begin position="307"/>
        <end position="411"/>
    </location>
</feature>
<keyword evidence="8" id="KW-0902">Two-component regulatory system</keyword>
<dbReference type="GO" id="GO:0005524">
    <property type="term" value="F:ATP binding"/>
    <property type="evidence" value="ECO:0007669"/>
    <property type="project" value="UniProtKB-KW"/>
</dbReference>
<feature type="transmembrane region" description="Helical" evidence="10">
    <location>
        <begin position="147"/>
        <end position="168"/>
    </location>
</feature>
<dbReference type="Proteomes" id="UP000664385">
    <property type="component" value="Unassembled WGS sequence"/>
</dbReference>
<evidence type="ECO:0000256" key="3">
    <source>
        <dbReference type="ARBA" id="ARBA00022553"/>
    </source>
</evidence>
<keyword evidence="7" id="KW-0067">ATP-binding</keyword>
<reference evidence="13" key="1">
    <citation type="submission" date="2020-12" db="EMBL/GenBank/DDBJ databases">
        <title>PHA producing bacteria isolated from mangrove.</title>
        <authorList>
            <person name="Zheng W."/>
            <person name="Yu S."/>
            <person name="Huang Y."/>
        </authorList>
    </citation>
    <scope>NUCLEOTIDE SEQUENCE</scope>
    <source>
        <strain evidence="13">GN8-5</strain>
    </source>
</reference>
<feature type="region of interest" description="Disordered" evidence="9">
    <location>
        <begin position="344"/>
        <end position="378"/>
    </location>
</feature>
<dbReference type="AlphaFoldDB" id="A0A939DWQ1"/>
<dbReference type="GO" id="GO:0000155">
    <property type="term" value="F:phosphorelay sensor kinase activity"/>
    <property type="evidence" value="ECO:0007669"/>
    <property type="project" value="InterPro"/>
</dbReference>
<dbReference type="InterPro" id="IPR011712">
    <property type="entry name" value="Sig_transdc_His_kin_sub3_dim/P"/>
</dbReference>
<evidence type="ECO:0000256" key="5">
    <source>
        <dbReference type="ARBA" id="ARBA00022741"/>
    </source>
</evidence>
<keyword evidence="4" id="KW-0808">Transferase</keyword>
<dbReference type="InterPro" id="IPR050482">
    <property type="entry name" value="Sensor_HK_TwoCompSys"/>
</dbReference>
<organism evidence="13 14">
    <name type="scientific">Microbacterium esteraromaticum</name>
    <dbReference type="NCBI Taxonomy" id="57043"/>
    <lineage>
        <taxon>Bacteria</taxon>
        <taxon>Bacillati</taxon>
        <taxon>Actinomycetota</taxon>
        <taxon>Actinomycetes</taxon>
        <taxon>Micrococcales</taxon>
        <taxon>Microbacteriaceae</taxon>
        <taxon>Microbacterium</taxon>
    </lineage>
</organism>
<feature type="transmembrane region" description="Helical" evidence="10">
    <location>
        <begin position="36"/>
        <end position="57"/>
    </location>
</feature>
<feature type="transmembrane region" description="Helical" evidence="10">
    <location>
        <begin position="90"/>
        <end position="109"/>
    </location>
</feature>
<dbReference type="Gene3D" id="1.20.5.1930">
    <property type="match status" value="1"/>
</dbReference>
<feature type="domain" description="Signal transduction histidine kinase subgroup 3 dimerisation and phosphoacceptor" evidence="12">
    <location>
        <begin position="195"/>
        <end position="260"/>
    </location>
</feature>
<comment type="caution">
    <text evidence="13">The sequence shown here is derived from an EMBL/GenBank/DDBJ whole genome shotgun (WGS) entry which is preliminary data.</text>
</comment>
<evidence type="ECO:0000256" key="1">
    <source>
        <dbReference type="ARBA" id="ARBA00000085"/>
    </source>
</evidence>
<keyword evidence="10" id="KW-0472">Membrane</keyword>
<evidence type="ECO:0000256" key="6">
    <source>
        <dbReference type="ARBA" id="ARBA00022777"/>
    </source>
</evidence>
<feature type="transmembrane region" description="Helical" evidence="10">
    <location>
        <begin position="116"/>
        <end position="135"/>
    </location>
</feature>
<dbReference type="GO" id="GO:0016020">
    <property type="term" value="C:membrane"/>
    <property type="evidence" value="ECO:0007669"/>
    <property type="project" value="InterPro"/>
</dbReference>
<evidence type="ECO:0000256" key="4">
    <source>
        <dbReference type="ARBA" id="ARBA00022679"/>
    </source>
</evidence>
<dbReference type="CDD" id="cd16917">
    <property type="entry name" value="HATPase_UhpB-NarQ-NarX-like"/>
    <property type="match status" value="1"/>
</dbReference>
<evidence type="ECO:0000256" key="10">
    <source>
        <dbReference type="SAM" id="Phobius"/>
    </source>
</evidence>
<dbReference type="PANTHER" id="PTHR24421">
    <property type="entry name" value="NITRATE/NITRITE SENSOR PROTEIN NARX-RELATED"/>
    <property type="match status" value="1"/>
</dbReference>